<dbReference type="PANTHER" id="PTHR33112:SF1">
    <property type="entry name" value="HETEROKARYON INCOMPATIBILITY DOMAIN-CONTAINING PROTEIN"/>
    <property type="match status" value="1"/>
</dbReference>
<dbReference type="STRING" id="576137.A0A1L7X111"/>
<organism evidence="2 3">
    <name type="scientific">Phialocephala subalpina</name>
    <dbReference type="NCBI Taxonomy" id="576137"/>
    <lineage>
        <taxon>Eukaryota</taxon>
        <taxon>Fungi</taxon>
        <taxon>Dikarya</taxon>
        <taxon>Ascomycota</taxon>
        <taxon>Pezizomycotina</taxon>
        <taxon>Leotiomycetes</taxon>
        <taxon>Helotiales</taxon>
        <taxon>Mollisiaceae</taxon>
        <taxon>Phialocephala</taxon>
        <taxon>Phialocephala fortinii species complex</taxon>
    </lineage>
</organism>
<dbReference type="PANTHER" id="PTHR33112">
    <property type="entry name" value="DOMAIN PROTEIN, PUTATIVE-RELATED"/>
    <property type="match status" value="1"/>
</dbReference>
<keyword evidence="3" id="KW-1185">Reference proteome</keyword>
<feature type="domain" description="Heterokaryon incompatibility" evidence="1">
    <location>
        <begin position="209"/>
        <end position="343"/>
    </location>
</feature>
<dbReference type="InterPro" id="IPR010730">
    <property type="entry name" value="HET"/>
</dbReference>
<reference evidence="2 3" key="1">
    <citation type="submission" date="2016-03" db="EMBL/GenBank/DDBJ databases">
        <authorList>
            <person name="Ploux O."/>
        </authorList>
    </citation>
    <scope>NUCLEOTIDE SEQUENCE [LARGE SCALE GENOMIC DNA]</scope>
    <source>
        <strain evidence="2 3">UAMH 11012</strain>
    </source>
</reference>
<gene>
    <name evidence="2" type="ORF">PAC_08582</name>
</gene>
<protein>
    <recommendedName>
        <fullName evidence="1">Heterokaryon incompatibility domain-containing protein</fullName>
    </recommendedName>
</protein>
<dbReference type="AlphaFoldDB" id="A0A1L7X111"/>
<dbReference type="Pfam" id="PF06985">
    <property type="entry name" value="HET"/>
    <property type="match status" value="1"/>
</dbReference>
<sequence>MSLMDNIPLDGTVQEIPQQSTPLCEKCSEIDFDAIDSFIRSEGLGQDGYVIRYLESLSPECALCAFFKSWLHRNGEHEAYKNRTRWRDTYSVRVLDGHRPHDNENFFEPLLAQKPCLRMRMTESGPGYSFPRDIESNVVMLKRASFEGLLAQSIANPKVNYERIKRLLRSCRDGKHEACTKNPSSPPDGLRVIDCKSNEVILLLKNTEYITLSYVWGLEEGTPTCESNKLPQKLPKVISDSIALSKSLGFRYLWIDRYCIPQHDEAQKMAQIQKMGDIYAASFLTIIAAAGDGPHHGLPGVGTTPREPPLVTTVGPYVLIYTDSPRKRIQSSKWATRGWTYQEGCMSTRRLVFTAEQAYFQCQSMHAFETTDLPSWPIVYQNPYGKLDENLFHQDQFSFAFPNQVDGSLVHSHIEFFFSRDLFFDEDALNALAAGYHVITFGTLLGDPHRSHTPPLLSIVVLGRMETKAFYGI</sequence>
<name>A0A1L7X111_9HELO</name>
<evidence type="ECO:0000313" key="3">
    <source>
        <dbReference type="Proteomes" id="UP000184330"/>
    </source>
</evidence>
<dbReference type="Proteomes" id="UP000184330">
    <property type="component" value="Unassembled WGS sequence"/>
</dbReference>
<proteinExistence type="predicted"/>
<dbReference type="OrthoDB" id="5428863at2759"/>
<accession>A0A1L7X111</accession>
<evidence type="ECO:0000313" key="2">
    <source>
        <dbReference type="EMBL" id="CZR58690.1"/>
    </source>
</evidence>
<dbReference type="EMBL" id="FJOG01000012">
    <property type="protein sequence ID" value="CZR58690.1"/>
    <property type="molecule type" value="Genomic_DNA"/>
</dbReference>
<evidence type="ECO:0000259" key="1">
    <source>
        <dbReference type="Pfam" id="PF06985"/>
    </source>
</evidence>